<sequence>MYIWLNLEDEDFADDMALLSHSQTDMQEKTSCVETTARPIRLKISHSKSKVMKIPKSNNSDVVIDGKSVENVTDFKYLGSYLTADGKINRKITARIVTASTAFYKLNNNWKSNRIKVDTKMKLYTSNVRSFLLYASETWRTNQRIESKLWGFDGRCLRRILGIRWEHRVTNKEISAKTGIRPMVEEVKKRRWGWLGRVLRMSKSRHPLIAHTWNPQEARKKGRLQGTWRRSVESERVKSRKTWNELNWLAHDRCKWRKFAGALYSQEDFG</sequence>
<keyword evidence="2" id="KW-1185">Reference proteome</keyword>
<dbReference type="PANTHER" id="PTHR47027">
    <property type="entry name" value="REVERSE TRANSCRIPTASE DOMAIN-CONTAINING PROTEIN"/>
    <property type="match status" value="1"/>
</dbReference>
<reference evidence="1 2" key="1">
    <citation type="journal article" date="2021" name="Elife">
        <title>Chloroplast acquisition without the gene transfer in kleptoplastic sea slugs, Plakobranchus ocellatus.</title>
        <authorList>
            <person name="Maeda T."/>
            <person name="Takahashi S."/>
            <person name="Yoshida T."/>
            <person name="Shimamura S."/>
            <person name="Takaki Y."/>
            <person name="Nagai Y."/>
            <person name="Toyoda A."/>
            <person name="Suzuki Y."/>
            <person name="Arimoto A."/>
            <person name="Ishii H."/>
            <person name="Satoh N."/>
            <person name="Nishiyama T."/>
            <person name="Hasebe M."/>
            <person name="Maruyama T."/>
            <person name="Minagawa J."/>
            <person name="Obokata J."/>
            <person name="Shigenobu S."/>
        </authorList>
    </citation>
    <scope>NUCLEOTIDE SEQUENCE [LARGE SCALE GENOMIC DNA]</scope>
</reference>
<proteinExistence type="predicted"/>
<dbReference type="EMBL" id="BMAT01004875">
    <property type="protein sequence ID" value="GFR82121.1"/>
    <property type="molecule type" value="Genomic_DNA"/>
</dbReference>
<dbReference type="AlphaFoldDB" id="A0AAV4GA49"/>
<organism evidence="1 2">
    <name type="scientific">Elysia marginata</name>
    <dbReference type="NCBI Taxonomy" id="1093978"/>
    <lineage>
        <taxon>Eukaryota</taxon>
        <taxon>Metazoa</taxon>
        <taxon>Spiralia</taxon>
        <taxon>Lophotrochozoa</taxon>
        <taxon>Mollusca</taxon>
        <taxon>Gastropoda</taxon>
        <taxon>Heterobranchia</taxon>
        <taxon>Euthyneura</taxon>
        <taxon>Panpulmonata</taxon>
        <taxon>Sacoglossa</taxon>
        <taxon>Placobranchoidea</taxon>
        <taxon>Plakobranchidae</taxon>
        <taxon>Elysia</taxon>
    </lineage>
</organism>
<evidence type="ECO:0000313" key="2">
    <source>
        <dbReference type="Proteomes" id="UP000762676"/>
    </source>
</evidence>
<comment type="caution">
    <text evidence="1">The sequence shown here is derived from an EMBL/GenBank/DDBJ whole genome shotgun (WGS) entry which is preliminary data.</text>
</comment>
<name>A0AAV4GA49_9GAST</name>
<accession>A0AAV4GA49</accession>
<evidence type="ECO:0000313" key="1">
    <source>
        <dbReference type="EMBL" id="GFR82121.1"/>
    </source>
</evidence>
<dbReference type="Proteomes" id="UP000762676">
    <property type="component" value="Unassembled WGS sequence"/>
</dbReference>
<dbReference type="PANTHER" id="PTHR47027:SF25">
    <property type="entry name" value="REVERSE TRANSCRIPTASE DOMAIN-CONTAINING PROTEIN"/>
    <property type="match status" value="1"/>
</dbReference>
<gene>
    <name evidence="1" type="ORF">ElyMa_002357300</name>
</gene>
<protein>
    <recommendedName>
        <fullName evidence="3">Reverse transcriptase domain-containing protein</fullName>
    </recommendedName>
</protein>
<evidence type="ECO:0008006" key="3">
    <source>
        <dbReference type="Google" id="ProtNLM"/>
    </source>
</evidence>